<dbReference type="PANTHER" id="PTHR34856:SF2">
    <property type="entry name" value="PROTEIN NRFD"/>
    <property type="match status" value="1"/>
</dbReference>
<feature type="transmembrane region" description="Helical" evidence="7">
    <location>
        <begin position="315"/>
        <end position="333"/>
    </location>
</feature>
<keyword evidence="4 7" id="KW-0812">Transmembrane</keyword>
<organism evidence="8 9">
    <name type="scientific">Candidatus Methanoperedens nitratireducens</name>
    <dbReference type="NCBI Taxonomy" id="1392998"/>
    <lineage>
        <taxon>Archaea</taxon>
        <taxon>Methanobacteriati</taxon>
        <taxon>Methanobacteriota</taxon>
        <taxon>Stenosarchaea group</taxon>
        <taxon>Methanomicrobia</taxon>
        <taxon>Methanosarcinales</taxon>
        <taxon>ANME-2 cluster</taxon>
        <taxon>Candidatus Methanoperedentaceae</taxon>
        <taxon>Candidatus Methanoperedens</taxon>
    </lineage>
</organism>
<dbReference type="Proteomes" id="UP000027153">
    <property type="component" value="Unassembled WGS sequence"/>
</dbReference>
<evidence type="ECO:0000313" key="8">
    <source>
        <dbReference type="EMBL" id="KCZ73327.1"/>
    </source>
</evidence>
<evidence type="ECO:0000256" key="4">
    <source>
        <dbReference type="ARBA" id="ARBA00022692"/>
    </source>
</evidence>
<keyword evidence="9" id="KW-1185">Reference proteome</keyword>
<feature type="transmembrane region" description="Helical" evidence="7">
    <location>
        <begin position="96"/>
        <end position="115"/>
    </location>
</feature>
<feature type="transmembrane region" description="Helical" evidence="7">
    <location>
        <begin position="203"/>
        <end position="224"/>
    </location>
</feature>
<dbReference type="AlphaFoldDB" id="A0A062V7Q5"/>
<keyword evidence="6 7" id="KW-0472">Membrane</keyword>
<reference evidence="8 9" key="1">
    <citation type="journal article" date="2013" name="Nature">
        <title>Anaerobic oxidation of methane coupled to nitrate reduction in a novel archaeal lineage.</title>
        <authorList>
            <person name="Haroon M.F."/>
            <person name="Hu S."/>
            <person name="Shi Y."/>
            <person name="Imelfort M."/>
            <person name="Keller J."/>
            <person name="Hugenholtz P."/>
            <person name="Yuan Z."/>
            <person name="Tyson G.W."/>
        </authorList>
    </citation>
    <scope>NUCLEOTIDE SEQUENCE [LARGE SCALE GENOMIC DNA]</scope>
    <source>
        <strain evidence="8 9">ANME-2d</strain>
    </source>
</reference>
<evidence type="ECO:0000256" key="6">
    <source>
        <dbReference type="ARBA" id="ARBA00023136"/>
    </source>
</evidence>
<feature type="transmembrane region" description="Helical" evidence="7">
    <location>
        <begin position="283"/>
        <end position="303"/>
    </location>
</feature>
<evidence type="ECO:0000256" key="1">
    <source>
        <dbReference type="ARBA" id="ARBA00004651"/>
    </source>
</evidence>
<dbReference type="InterPro" id="IPR052049">
    <property type="entry name" value="Electron_transfer_protein"/>
</dbReference>
<feature type="transmembrane region" description="Helical" evidence="7">
    <location>
        <begin position="17"/>
        <end position="38"/>
    </location>
</feature>
<comment type="subcellular location">
    <subcellularLocation>
        <location evidence="1">Cell membrane</location>
        <topology evidence="1">Multi-pass membrane protein</topology>
    </subcellularLocation>
</comment>
<feature type="transmembrane region" description="Helical" evidence="7">
    <location>
        <begin position="236"/>
        <end position="257"/>
    </location>
</feature>
<protein>
    <submittedName>
        <fullName evidence="8">Polysulfide reductase</fullName>
    </submittedName>
</protein>
<name>A0A062V7Q5_9EURY</name>
<evidence type="ECO:0000256" key="7">
    <source>
        <dbReference type="SAM" id="Phobius"/>
    </source>
</evidence>
<keyword evidence="3" id="KW-1003">Cell membrane</keyword>
<proteinExistence type="inferred from homology"/>
<dbReference type="EMBL" id="JMIY01000001">
    <property type="protein sequence ID" value="KCZ73327.1"/>
    <property type="molecule type" value="Genomic_DNA"/>
</dbReference>
<evidence type="ECO:0000256" key="3">
    <source>
        <dbReference type="ARBA" id="ARBA00022475"/>
    </source>
</evidence>
<evidence type="ECO:0000256" key="2">
    <source>
        <dbReference type="ARBA" id="ARBA00008929"/>
    </source>
</evidence>
<dbReference type="Pfam" id="PF03916">
    <property type="entry name" value="NrfD"/>
    <property type="match status" value="1"/>
</dbReference>
<sequence>MEYAKQTEYVKIEGKSIGYYGLIAAFLVMVAIGLYEFISGIRYGHETFGTNNLVPWGLPITAVIFLIGASAGALMLSSLTYVFGKEEYKPVSKISIFLAILLLIGALATILGELGRPERFMNLMIYGPQNLTSMFAINSFLYSGYIALSLVYLWTTFKPDLLKVTKILGAAAAALAIFVHAGTGSIFGFIVAKELWFSPLLPVLFIVAALTSGVALLILILTTTFKLTGRRMDEKLVVGLGKYLTVFLLIQLFLVFIENMVRTYGGIGGGEMTKFLFSGPYSFVFWGLQIFLGTLIPIGILFARKNMFTVQLASLLAVIGVFAERFSLVIPGQSVPAQQVVGRTIMGFYGEPAVYSVSGAEVAIVLGVIGALGILYMVGLRMIKFLPSRI</sequence>
<feature type="transmembrane region" description="Helical" evidence="7">
    <location>
        <begin position="58"/>
        <end position="84"/>
    </location>
</feature>
<comment type="caution">
    <text evidence="8">The sequence shown here is derived from an EMBL/GenBank/DDBJ whole genome shotgun (WGS) entry which is preliminary data.</text>
</comment>
<dbReference type="PANTHER" id="PTHR34856">
    <property type="entry name" value="PROTEIN NRFD"/>
    <property type="match status" value="1"/>
</dbReference>
<dbReference type="OrthoDB" id="147508at2157"/>
<dbReference type="Gene3D" id="1.20.1630.10">
    <property type="entry name" value="Formate dehydrogenase/DMSO reductase domain"/>
    <property type="match status" value="1"/>
</dbReference>
<feature type="transmembrane region" description="Helical" evidence="7">
    <location>
        <begin position="167"/>
        <end position="191"/>
    </location>
</feature>
<keyword evidence="5 7" id="KW-1133">Transmembrane helix</keyword>
<comment type="similarity">
    <text evidence="2">Belongs to the NrfD family.</text>
</comment>
<evidence type="ECO:0000256" key="5">
    <source>
        <dbReference type="ARBA" id="ARBA00022989"/>
    </source>
</evidence>
<dbReference type="RefSeq" id="WP_048088673.1">
    <property type="nucleotide sequence ID" value="NZ_JMIY01000001.1"/>
</dbReference>
<gene>
    <name evidence="8" type="ORF">ANME2D_00393</name>
</gene>
<dbReference type="InterPro" id="IPR005614">
    <property type="entry name" value="NrfD-like"/>
</dbReference>
<evidence type="ECO:0000313" key="9">
    <source>
        <dbReference type="Proteomes" id="UP000027153"/>
    </source>
</evidence>
<dbReference type="GO" id="GO:0005886">
    <property type="term" value="C:plasma membrane"/>
    <property type="evidence" value="ECO:0007669"/>
    <property type="project" value="UniProtKB-SubCell"/>
</dbReference>
<feature type="transmembrane region" description="Helical" evidence="7">
    <location>
        <begin position="135"/>
        <end position="155"/>
    </location>
</feature>
<accession>A0A062V7Q5</accession>
<feature type="transmembrane region" description="Helical" evidence="7">
    <location>
        <begin position="353"/>
        <end position="379"/>
    </location>
</feature>